<keyword evidence="2" id="KW-1185">Reference proteome</keyword>
<protein>
    <recommendedName>
        <fullName evidence="3">Bacteriophage abortive infection AbiH</fullName>
    </recommendedName>
</protein>
<reference evidence="1 2" key="1">
    <citation type="submission" date="2021-04" db="EMBL/GenBank/DDBJ databases">
        <authorList>
            <person name="Rodrigo-Torres L."/>
            <person name="Arahal R. D."/>
            <person name="Lucena T."/>
        </authorList>
    </citation>
    <scope>NUCLEOTIDE SEQUENCE [LARGE SCALE GENOMIC DNA]</scope>
    <source>
        <strain evidence="1 2">CECT 9623</strain>
    </source>
</reference>
<name>A0ABM8UNJ0_9BACT</name>
<sequence length="411" mass="47723">MNRIVILGNGFDIAHGLPTGYRDFINSLQNDFITLVNDPEQHDRIIDRNSLFFFTTADAESIPPNAQLYKIVIETSEPLQSWEALKKHVFIMYGHEEVGTGWRTSSKYKAQVSSHNKLIEYAFNELQSKTWGGFENDYRNLLVNIINIKKQKEAPIIANYSVESLNLDLKQIIELLYDYLKKIPVPKVLDRKIFFPLLTKPLRTWKDSDRNMSRYGLTQLSEKKANIEDSQTDSLENVLFLSFNYTSTIQNYLFKSENFNAINSCNGEYNSTNRVTTSLRYIHGDLDDGVPSSLIFGYGDELDEHQSILETLGNEFLKHIKSVLYTRSPYYREVIDFSEADEFDIVIYGHSCSNTDRTLLNTLFEHKNCISIQPYLYNEEDTSIYINIYRCFKDKKLMRLRVVDQTNTVKG</sequence>
<dbReference type="Proteomes" id="UP000679725">
    <property type="component" value="Unassembled WGS sequence"/>
</dbReference>
<dbReference type="Pfam" id="PF14253">
    <property type="entry name" value="AbiH"/>
    <property type="match status" value="1"/>
</dbReference>
<dbReference type="RefSeq" id="WP_215233100.1">
    <property type="nucleotide sequence ID" value="NZ_CAJRAU010000002.1"/>
</dbReference>
<comment type="caution">
    <text evidence="1">The sequence shown here is derived from an EMBL/GenBank/DDBJ whole genome shotgun (WGS) entry which is preliminary data.</text>
</comment>
<organism evidence="1 2">
    <name type="scientific">Dyadobacter linearis</name>
    <dbReference type="NCBI Taxonomy" id="2823330"/>
    <lineage>
        <taxon>Bacteria</taxon>
        <taxon>Pseudomonadati</taxon>
        <taxon>Bacteroidota</taxon>
        <taxon>Cytophagia</taxon>
        <taxon>Cytophagales</taxon>
        <taxon>Spirosomataceae</taxon>
        <taxon>Dyadobacter</taxon>
    </lineage>
</organism>
<dbReference type="InterPro" id="IPR025935">
    <property type="entry name" value="AbiH"/>
</dbReference>
<evidence type="ECO:0000313" key="1">
    <source>
        <dbReference type="EMBL" id="CAG5068998.1"/>
    </source>
</evidence>
<dbReference type="EMBL" id="CAJRAU010000002">
    <property type="protein sequence ID" value="CAG5068998.1"/>
    <property type="molecule type" value="Genomic_DNA"/>
</dbReference>
<evidence type="ECO:0000313" key="2">
    <source>
        <dbReference type="Proteomes" id="UP000679725"/>
    </source>
</evidence>
<evidence type="ECO:0008006" key="3">
    <source>
        <dbReference type="Google" id="ProtNLM"/>
    </source>
</evidence>
<gene>
    <name evidence="1" type="ORF">DYBT9623_01732</name>
</gene>
<proteinExistence type="predicted"/>
<accession>A0ABM8UNJ0</accession>